<reference evidence="1 2" key="1">
    <citation type="journal article" date="2018" name="Mol. Plant Microbe Interact.">
        <title>Taxonomically Different Co-Microsymbionts of a Relict Legume, Oxytropis popoviana, Have Complementary Sets of Symbiotic Genes and Together Increase the Efficiency of Plant Nodulation.</title>
        <authorList>
            <person name="Safronova V."/>
            <person name="Belimov A."/>
            <person name="Sazanova A."/>
            <person name="Chirak E."/>
            <person name="Verkhozina A."/>
            <person name="Kuznetsova I."/>
            <person name="Andronov E."/>
            <person name="Puhalsky J."/>
            <person name="Tikhonovich I."/>
        </authorList>
    </citation>
    <scope>NUCLEOTIDE SEQUENCE [LARGE SCALE GENOMIC DNA]</scope>
    <source>
        <strain evidence="1 2">Opo-235</strain>
    </source>
</reference>
<comment type="caution">
    <text evidence="1">The sequence shown here is derived from an EMBL/GenBank/DDBJ whole genome shotgun (WGS) entry which is preliminary data.</text>
</comment>
<dbReference type="Proteomes" id="UP000275436">
    <property type="component" value="Unassembled WGS sequence"/>
</dbReference>
<organism evidence="1 2">
    <name type="scientific">Mesorhizobium japonicum</name>
    <dbReference type="NCBI Taxonomy" id="2066070"/>
    <lineage>
        <taxon>Bacteria</taxon>
        <taxon>Pseudomonadati</taxon>
        <taxon>Pseudomonadota</taxon>
        <taxon>Alphaproteobacteria</taxon>
        <taxon>Hyphomicrobiales</taxon>
        <taxon>Phyllobacteriaceae</taxon>
        <taxon>Mesorhizobium</taxon>
    </lineage>
</organism>
<evidence type="ECO:0000313" key="2">
    <source>
        <dbReference type="Proteomes" id="UP000275436"/>
    </source>
</evidence>
<proteinExistence type="predicted"/>
<accession>A0A3M9X2T3</accession>
<sequence>MQAAHANAQCFRMWVPEWPAGSLATVIGSYLAKSIFLPRGLCEILDLGQIDLLSTLKLHGLSQPELG</sequence>
<evidence type="ECO:0000313" key="1">
    <source>
        <dbReference type="EMBL" id="RNJ42165.1"/>
    </source>
</evidence>
<name>A0A3M9X2T3_9HYPH</name>
<gene>
    <name evidence="1" type="ORF">DNR46_29360</name>
</gene>
<protein>
    <submittedName>
        <fullName evidence="1">Uncharacterized protein</fullName>
    </submittedName>
</protein>
<dbReference type="AlphaFoldDB" id="A0A3M9X2T3"/>
<dbReference type="EMBL" id="QKOD01000012">
    <property type="protein sequence ID" value="RNJ42165.1"/>
    <property type="molecule type" value="Genomic_DNA"/>
</dbReference>